<dbReference type="CDD" id="cd02000">
    <property type="entry name" value="TPP_E1_PDC_ADC_BCADC"/>
    <property type="match status" value="1"/>
</dbReference>
<evidence type="ECO:0000256" key="1">
    <source>
        <dbReference type="ARBA" id="ARBA00001964"/>
    </source>
</evidence>
<keyword evidence="4" id="KW-0560">Oxidoreductase</keyword>
<sequence>MTQNTEIANTQQLSFQDFKNEVLKDYRIARISRECSLLGRREVLTGKAKFGIFGDGKEVPQLAMAKAFQNGDFRSGYYRDQTFMMAIGELTPQQFFAGLYAHTDIEIEPMSAGRQMGGHFATHSLDANGNWKNLTAQKNSSSDISPTAGQMPRLLGLAQASKIYRNVEGLEKHTNFSINGNEVAWGTIGNASTSEGLFFETINAAGVLQVPMVMNVWDDEYGISVHARHQTTKESISEILKGFQRENESNGYEIFVVNGWDYVQLIDTYNKASQIAREQHIPVLIHVKELTQPQGHSTSGSHERYKSKERLQWEQEFDCIAQMRKWILEFELENENGETLKFIDSEEDLINIEKEAKKEVSKAKRDAWSAYTNEIKAEVAEAITLLDTIAQKSNNGSFISKYKNDLAAIAEPIRKDILVAARKTLRYLRDEDFAEKTALQNFIKASIDKAAVKYSAHLLSETELATENIPAEAPTYASEKNMVDARIIMRDNFDAILAKHPEVLIFGEDAGYIGDVNQGLEGLQEKFGELRVSDTGIREATILGQGIGMAMRGLRPIAEIQYLDYLLYALQIMSDDLATLRYRTFGKQKAPLIIRTRGHRLEGIWHSGSPMGGIINNIRGIHVLVPRNMTKAAGFYNTLLEGDDPALVVECLNGYRLKEELPTNLGDFKTPIGVVETIKEGNDITIVSYGSTLRIVEEAAKDLAQVGIDVEIVDAQSLLPFDINHDTVKSVAKTNRLLVVDEDVPGGASAYLLQEIVENQNGYKHLDSKPQTLTAKAHRPAYGTDGDYFSKPSAEDIFEKVYEIMHEANPAKFKSLY</sequence>
<keyword evidence="8" id="KW-1185">Reference proteome</keyword>
<dbReference type="EMBL" id="CP032548">
    <property type="protein sequence ID" value="AZJ35143.1"/>
    <property type="molecule type" value="Genomic_DNA"/>
</dbReference>
<evidence type="ECO:0000256" key="5">
    <source>
        <dbReference type="ARBA" id="ARBA00023052"/>
    </source>
</evidence>
<dbReference type="KEGG" id="tsig:D6T69_06245"/>
<accession>A0A3S8R5X5</accession>
<dbReference type="InterPro" id="IPR033248">
    <property type="entry name" value="Transketolase_C"/>
</dbReference>
<dbReference type="SUPFAM" id="SSF52922">
    <property type="entry name" value="TK C-terminal domain-like"/>
    <property type="match status" value="1"/>
</dbReference>
<comment type="function">
    <text evidence="2">E1 component of the 2-oxoglutarate dehydrogenase (OGDH) complex which catalyzes the decarboxylation of 2-oxoglutarate, the first step in the conversion of 2-oxoglutarate to succinyl-CoA and CO(2).</text>
</comment>
<dbReference type="PANTHER" id="PTHR42980:SF1">
    <property type="entry name" value="2-OXOISOVALERATE DEHYDROGENASE SUBUNIT BETA, MITOCHONDRIAL"/>
    <property type="match status" value="1"/>
</dbReference>
<keyword evidence="5" id="KW-0786">Thiamine pyrophosphate</keyword>
<dbReference type="AlphaFoldDB" id="A0A3S8R5X5"/>
<dbReference type="Pfam" id="PF02779">
    <property type="entry name" value="Transket_pyr"/>
    <property type="match status" value="1"/>
</dbReference>
<dbReference type="GO" id="GO:0007584">
    <property type="term" value="P:response to nutrient"/>
    <property type="evidence" value="ECO:0007669"/>
    <property type="project" value="TreeGrafter"/>
</dbReference>
<protein>
    <recommendedName>
        <fullName evidence="3">3-methyl-2-oxobutanoate dehydrogenase (2-methylpropanoyl-transferring)</fullName>
        <ecNumber evidence="3">1.2.4.4</ecNumber>
    </recommendedName>
</protein>
<evidence type="ECO:0000259" key="6">
    <source>
        <dbReference type="SMART" id="SM00861"/>
    </source>
</evidence>
<dbReference type="SMART" id="SM00861">
    <property type="entry name" value="Transket_pyr"/>
    <property type="match status" value="1"/>
</dbReference>
<dbReference type="EC" id="1.2.4.4" evidence="3"/>
<dbReference type="InterPro" id="IPR029061">
    <property type="entry name" value="THDP-binding"/>
</dbReference>
<evidence type="ECO:0000256" key="2">
    <source>
        <dbReference type="ARBA" id="ARBA00003906"/>
    </source>
</evidence>
<evidence type="ECO:0000256" key="3">
    <source>
        <dbReference type="ARBA" id="ARBA00012277"/>
    </source>
</evidence>
<dbReference type="GO" id="GO:0003863">
    <property type="term" value="F:branched-chain 2-oxo acid dehydrogenase activity"/>
    <property type="evidence" value="ECO:0007669"/>
    <property type="project" value="UniProtKB-EC"/>
</dbReference>
<dbReference type="Gene3D" id="3.40.50.920">
    <property type="match status" value="1"/>
</dbReference>
<dbReference type="Proteomes" id="UP000274593">
    <property type="component" value="Chromosome"/>
</dbReference>
<reference evidence="7 8" key="1">
    <citation type="submission" date="2018-09" db="EMBL/GenBank/DDBJ databases">
        <title>Insights into the microbiota of Asian seabass (Lates calcarifer) with tenacibaculosis symptoms and description of sp. nov. Tenacibaculum singaporense.</title>
        <authorList>
            <person name="Miyake S."/>
            <person name="Soh M."/>
            <person name="Azman M.N."/>
            <person name="Ngoh S.Y."/>
            <person name="Orban L."/>
        </authorList>
    </citation>
    <scope>NUCLEOTIDE SEQUENCE [LARGE SCALE GENOMIC DNA]</scope>
    <source>
        <strain evidence="7 8">DSM 106434</strain>
    </source>
</reference>
<feature type="domain" description="Transketolase-like pyrimidine-binding" evidence="6">
    <location>
        <begin position="483"/>
        <end position="657"/>
    </location>
</feature>
<dbReference type="InterPro" id="IPR001017">
    <property type="entry name" value="DH_E1"/>
</dbReference>
<dbReference type="PANTHER" id="PTHR42980">
    <property type="entry name" value="2-OXOISOVALERATE DEHYDROGENASE SUBUNIT BETA-RELATED"/>
    <property type="match status" value="1"/>
</dbReference>
<evidence type="ECO:0000313" key="8">
    <source>
        <dbReference type="Proteomes" id="UP000274593"/>
    </source>
</evidence>
<dbReference type="RefSeq" id="WP_125066940.1">
    <property type="nucleotide sequence ID" value="NZ_CP032548.1"/>
</dbReference>
<evidence type="ECO:0000256" key="4">
    <source>
        <dbReference type="ARBA" id="ARBA00023002"/>
    </source>
</evidence>
<dbReference type="Gene3D" id="3.40.50.970">
    <property type="match status" value="2"/>
</dbReference>
<comment type="cofactor">
    <cofactor evidence="1">
        <name>thiamine diphosphate</name>
        <dbReference type="ChEBI" id="CHEBI:58937"/>
    </cofactor>
</comment>
<evidence type="ECO:0000313" key="7">
    <source>
        <dbReference type="EMBL" id="AZJ35143.1"/>
    </source>
</evidence>
<dbReference type="Pfam" id="PF00676">
    <property type="entry name" value="E1_dh"/>
    <property type="match status" value="1"/>
</dbReference>
<name>A0A3S8R5X5_9FLAO</name>
<gene>
    <name evidence="7" type="ORF">D6T69_06245</name>
</gene>
<proteinExistence type="predicted"/>
<dbReference type="InterPro" id="IPR005475">
    <property type="entry name" value="Transketolase-like_Pyr-bd"/>
</dbReference>
<dbReference type="Pfam" id="PF02780">
    <property type="entry name" value="Transketolase_C"/>
    <property type="match status" value="1"/>
</dbReference>
<organism evidence="7 8">
    <name type="scientific">Tenacibaculum singaporense</name>
    <dbReference type="NCBI Taxonomy" id="2358479"/>
    <lineage>
        <taxon>Bacteria</taxon>
        <taxon>Pseudomonadati</taxon>
        <taxon>Bacteroidota</taxon>
        <taxon>Flavobacteriia</taxon>
        <taxon>Flavobacteriales</taxon>
        <taxon>Flavobacteriaceae</taxon>
        <taxon>Tenacibaculum</taxon>
    </lineage>
</organism>
<dbReference type="InterPro" id="IPR009014">
    <property type="entry name" value="Transketo_C/PFOR_II"/>
</dbReference>
<dbReference type="SUPFAM" id="SSF52518">
    <property type="entry name" value="Thiamin diphosphate-binding fold (THDP-binding)"/>
    <property type="match status" value="2"/>
</dbReference>
<dbReference type="GO" id="GO:0009083">
    <property type="term" value="P:branched-chain amino acid catabolic process"/>
    <property type="evidence" value="ECO:0007669"/>
    <property type="project" value="TreeGrafter"/>
</dbReference>